<keyword evidence="5 6" id="KW-0472">Membrane</keyword>
<dbReference type="GO" id="GO:0022857">
    <property type="term" value="F:transmembrane transporter activity"/>
    <property type="evidence" value="ECO:0007669"/>
    <property type="project" value="InterPro"/>
</dbReference>
<dbReference type="InterPro" id="IPR002293">
    <property type="entry name" value="AA/rel_permease1"/>
</dbReference>
<dbReference type="GeneID" id="40728339"/>
<name>A0A4U7KNY6_9BASI</name>
<feature type="transmembrane region" description="Helical" evidence="6">
    <location>
        <begin position="332"/>
        <end position="354"/>
    </location>
</feature>
<feature type="transmembrane region" description="Helical" evidence="6">
    <location>
        <begin position="128"/>
        <end position="151"/>
    </location>
</feature>
<dbReference type="OrthoDB" id="3900342at2759"/>
<feature type="transmembrane region" description="Helical" evidence="6">
    <location>
        <begin position="413"/>
        <end position="435"/>
    </location>
</feature>
<dbReference type="Pfam" id="PF13520">
    <property type="entry name" value="AA_permease_2"/>
    <property type="match status" value="1"/>
</dbReference>
<proteinExistence type="predicted"/>
<dbReference type="AlphaFoldDB" id="A0A4U7KNY6"/>
<evidence type="ECO:0008006" key="9">
    <source>
        <dbReference type="Google" id="ProtNLM"/>
    </source>
</evidence>
<sequence>MEEKQRDAYDDASKPVSSLLEYRPPSMLKQATTAAEAIDVVPRKHFSTFGLIGLSFAILNSWTAACAAINLALGAGGPVGVVWGILVGTLGALTIAVSLAELCHVYTTVGGQYHWTYAMTNKRYRAPVAYIAGWMGTAGWIALASSVPLYAGSTVMGVIGIYLPGFNASTWKLFLVYMGLTVYCGAVNIFGVRIFSKMNQAALLYSMFGAIVVFVVCIAVPSAQGHRSSASFIFTDFVNITGWSDGIAWMIGLIQAQYCLVGADGASHVIDEIDRPHINAPKAMVLACLIGGTSSFLVLIAVLAGISDMESVISAGAAGIVEAFFQATHSKAATLCLNLILLGTLTFAGPALMITTSRMVQAYANDGCLPFQSKLGSISPRYQVPVYAVLFCCTCYTVFGVVLFGSVIAVQAIVSASVVLLQLSYVVPIAGMLFGGRKRIFNAQRSDCSDDNDDDDDDEIPIPSEIKYTLGPVLGPIINTAALCYILLTTVLFLLPSYIPVTSPSLMNYSVVVVAATLALAAANWFVFARKQYTGPKDFKEVLKRAQLSRID</sequence>
<feature type="transmembrane region" description="Helical" evidence="6">
    <location>
        <begin position="507"/>
        <end position="528"/>
    </location>
</feature>
<reference evidence="7 8" key="1">
    <citation type="submission" date="2019-05" db="EMBL/GenBank/DDBJ databases">
        <title>Sporisorium graminicola CBS 10092 draft sequencing and annotation.</title>
        <authorList>
            <person name="Solano-Gonzalez S."/>
            <person name="Caddick M.X."/>
            <person name="Darby A."/>
        </authorList>
    </citation>
    <scope>NUCLEOTIDE SEQUENCE [LARGE SCALE GENOMIC DNA]</scope>
    <source>
        <strain evidence="7 8">CBS 10092</strain>
    </source>
</reference>
<dbReference type="Proteomes" id="UP000306050">
    <property type="component" value="Chromosome SGRAM_6"/>
</dbReference>
<evidence type="ECO:0000256" key="2">
    <source>
        <dbReference type="ARBA" id="ARBA00022448"/>
    </source>
</evidence>
<evidence type="ECO:0000256" key="6">
    <source>
        <dbReference type="SAM" id="Phobius"/>
    </source>
</evidence>
<evidence type="ECO:0000313" key="7">
    <source>
        <dbReference type="EMBL" id="TKY85903.1"/>
    </source>
</evidence>
<keyword evidence="3 6" id="KW-0812">Transmembrane</keyword>
<organism evidence="7 8">
    <name type="scientific">Sporisorium graminicola</name>
    <dbReference type="NCBI Taxonomy" id="280036"/>
    <lineage>
        <taxon>Eukaryota</taxon>
        <taxon>Fungi</taxon>
        <taxon>Dikarya</taxon>
        <taxon>Basidiomycota</taxon>
        <taxon>Ustilaginomycotina</taxon>
        <taxon>Ustilaginomycetes</taxon>
        <taxon>Ustilaginales</taxon>
        <taxon>Ustilaginaceae</taxon>
        <taxon>Sporisorium</taxon>
    </lineage>
</organism>
<feature type="transmembrane region" description="Helical" evidence="6">
    <location>
        <begin position="384"/>
        <end position="407"/>
    </location>
</feature>
<evidence type="ECO:0000256" key="1">
    <source>
        <dbReference type="ARBA" id="ARBA00004141"/>
    </source>
</evidence>
<dbReference type="RefSeq" id="XP_029737888.1">
    <property type="nucleotide sequence ID" value="XM_029886036.1"/>
</dbReference>
<dbReference type="PIRSF" id="PIRSF006060">
    <property type="entry name" value="AA_transporter"/>
    <property type="match status" value="1"/>
</dbReference>
<dbReference type="PANTHER" id="PTHR45649">
    <property type="entry name" value="AMINO-ACID PERMEASE BAT1"/>
    <property type="match status" value="1"/>
</dbReference>
<dbReference type="KEGG" id="sgra:EX895_005444"/>
<keyword evidence="4 6" id="KW-1133">Transmembrane helix</keyword>
<evidence type="ECO:0000313" key="8">
    <source>
        <dbReference type="Proteomes" id="UP000306050"/>
    </source>
</evidence>
<dbReference type="GO" id="GO:0016020">
    <property type="term" value="C:membrane"/>
    <property type="evidence" value="ECO:0007669"/>
    <property type="project" value="UniProtKB-SubCell"/>
</dbReference>
<feature type="transmembrane region" description="Helical" evidence="6">
    <location>
        <begin position="81"/>
        <end position="107"/>
    </location>
</feature>
<feature type="transmembrane region" description="Helical" evidence="6">
    <location>
        <begin position="171"/>
        <end position="190"/>
    </location>
</feature>
<dbReference type="EMBL" id="SRRM01000019">
    <property type="protein sequence ID" value="TKY85903.1"/>
    <property type="molecule type" value="Genomic_DNA"/>
</dbReference>
<comment type="caution">
    <text evidence="7">The sequence shown here is derived from an EMBL/GenBank/DDBJ whole genome shotgun (WGS) entry which is preliminary data.</text>
</comment>
<keyword evidence="8" id="KW-1185">Reference proteome</keyword>
<evidence type="ECO:0000256" key="5">
    <source>
        <dbReference type="ARBA" id="ARBA00023136"/>
    </source>
</evidence>
<feature type="transmembrane region" description="Helical" evidence="6">
    <location>
        <begin position="473"/>
        <end position="495"/>
    </location>
</feature>
<feature type="transmembrane region" description="Helical" evidence="6">
    <location>
        <begin position="51"/>
        <end position="75"/>
    </location>
</feature>
<feature type="transmembrane region" description="Helical" evidence="6">
    <location>
        <begin position="202"/>
        <end position="223"/>
    </location>
</feature>
<evidence type="ECO:0000256" key="4">
    <source>
        <dbReference type="ARBA" id="ARBA00022989"/>
    </source>
</evidence>
<dbReference type="PANTHER" id="PTHR45649:SF14">
    <property type="entry name" value="GABA PERMEASE"/>
    <property type="match status" value="1"/>
</dbReference>
<feature type="transmembrane region" description="Helical" evidence="6">
    <location>
        <begin position="284"/>
        <end position="306"/>
    </location>
</feature>
<protein>
    <recommendedName>
        <fullName evidence="9">Amino acid permease/ SLC12A domain-containing protein</fullName>
    </recommendedName>
</protein>
<accession>A0A4U7KNY6</accession>
<evidence type="ECO:0000256" key="3">
    <source>
        <dbReference type="ARBA" id="ARBA00022692"/>
    </source>
</evidence>
<keyword evidence="2" id="KW-0813">Transport</keyword>
<gene>
    <name evidence="7" type="ORF">EX895_005444</name>
</gene>
<comment type="subcellular location">
    <subcellularLocation>
        <location evidence="1">Membrane</location>
        <topology evidence="1">Multi-pass membrane protein</topology>
    </subcellularLocation>
</comment>
<dbReference type="Gene3D" id="1.20.1740.10">
    <property type="entry name" value="Amino acid/polyamine transporter I"/>
    <property type="match status" value="1"/>
</dbReference>